<reference evidence="11" key="1">
    <citation type="submission" date="2022-10" db="EMBL/GenBank/DDBJ databases">
        <title>Determination and structural analysis of whole genome sequence of Sarocladium strictum F4-1.</title>
        <authorList>
            <person name="Hu L."/>
            <person name="Jiang Y."/>
        </authorList>
    </citation>
    <scope>NUCLEOTIDE SEQUENCE</scope>
    <source>
        <strain evidence="11">F4-1</strain>
    </source>
</reference>
<evidence type="ECO:0000256" key="3">
    <source>
        <dbReference type="ARBA" id="ARBA00013628"/>
    </source>
</evidence>
<evidence type="ECO:0000256" key="7">
    <source>
        <dbReference type="ARBA" id="ARBA00023128"/>
    </source>
</evidence>
<comment type="caution">
    <text evidence="11">The sequence shown here is derived from an EMBL/GenBank/DDBJ whole genome shotgun (WGS) entry which is preliminary data.</text>
</comment>
<dbReference type="Proteomes" id="UP001175261">
    <property type="component" value="Unassembled WGS sequence"/>
</dbReference>
<evidence type="ECO:0000256" key="9">
    <source>
        <dbReference type="ARBA" id="ARBA00023271"/>
    </source>
</evidence>
<accession>A0AA39L8R3</accession>
<keyword evidence="12" id="KW-1185">Reference proteome</keyword>
<dbReference type="GO" id="GO:0000725">
    <property type="term" value="P:recombinational repair"/>
    <property type="evidence" value="ECO:0007669"/>
    <property type="project" value="TreeGrafter"/>
</dbReference>
<dbReference type="PANTHER" id="PTHR31404">
    <property type="entry name" value="MITOCHONDRIAL GENOME MAINTENANCE PROTEIN MGM101"/>
    <property type="match status" value="1"/>
</dbReference>
<keyword evidence="7" id="KW-0496">Mitochondrion</keyword>
<evidence type="ECO:0000256" key="4">
    <source>
        <dbReference type="ARBA" id="ARBA00022763"/>
    </source>
</evidence>
<evidence type="ECO:0000256" key="10">
    <source>
        <dbReference type="SAM" id="MobiDB-lite"/>
    </source>
</evidence>
<evidence type="ECO:0000256" key="8">
    <source>
        <dbReference type="ARBA" id="ARBA00023204"/>
    </source>
</evidence>
<dbReference type="Pfam" id="PF06420">
    <property type="entry name" value="Mgm101p"/>
    <property type="match status" value="1"/>
</dbReference>
<protein>
    <recommendedName>
        <fullName evidence="3">Mitochondrial genome maintenance protein MGM101</fullName>
    </recommendedName>
</protein>
<keyword evidence="8" id="KW-0234">DNA repair</keyword>
<sequence length="346" mass="37568">MFASRRAFSGVASRLASSPFGLSRVAAARTAGPRYSSEASATQETSKDKAEVPSSDSASANGDRSPSSETSPSQAPKTTPAAAIGPLPAPSSPSPRFNSRSNARPAAKSNQPQRPPQKPQPPTQRQASSPPSSEKAKVPPVAAAKSTASRLPVTFAKEDLPTAAERESSMDIDWTSSYHGISLRPVSEKQYQALMAPIAVSDIEVKPDGIIYLPEIKYRRRLNEAFGPMGWGLIPKGEAVVGQNIVTREYALIVGGRFVAQAQGENQYFSAEQLPSSVEGCKSNALMRCCKDLGIASELWDPNFIRQFRKNNMEAHWVEHATTNKKRQMWFRKGCVEVAYPYKLTK</sequence>
<dbReference type="InterPro" id="IPR009446">
    <property type="entry name" value="Mgm101"/>
</dbReference>
<evidence type="ECO:0000313" key="12">
    <source>
        <dbReference type="Proteomes" id="UP001175261"/>
    </source>
</evidence>
<dbReference type="GO" id="GO:0003697">
    <property type="term" value="F:single-stranded DNA binding"/>
    <property type="evidence" value="ECO:0007669"/>
    <property type="project" value="InterPro"/>
</dbReference>
<comment type="subcellular location">
    <subcellularLocation>
        <location evidence="1">Mitochondrion matrix</location>
        <location evidence="1">Mitochondrion nucleoid</location>
    </subcellularLocation>
</comment>
<keyword evidence="4" id="KW-0227">DNA damage</keyword>
<evidence type="ECO:0000256" key="1">
    <source>
        <dbReference type="ARBA" id="ARBA00004436"/>
    </source>
</evidence>
<dbReference type="GO" id="GO:0036297">
    <property type="term" value="P:interstrand cross-link repair"/>
    <property type="evidence" value="ECO:0007669"/>
    <property type="project" value="TreeGrafter"/>
</dbReference>
<dbReference type="AlphaFoldDB" id="A0AA39L8R3"/>
<proteinExistence type="inferred from homology"/>
<evidence type="ECO:0000256" key="5">
    <source>
        <dbReference type="ARBA" id="ARBA00022946"/>
    </source>
</evidence>
<keyword evidence="9" id="KW-1135">Mitochondrion nucleoid</keyword>
<dbReference type="EMBL" id="JAPDFR010000003">
    <property type="protein sequence ID" value="KAK0388115.1"/>
    <property type="molecule type" value="Genomic_DNA"/>
</dbReference>
<name>A0AA39L8R3_SARSR</name>
<gene>
    <name evidence="11" type="ORF">NLU13_4359</name>
</gene>
<feature type="region of interest" description="Disordered" evidence="10">
    <location>
        <begin position="1"/>
        <end position="149"/>
    </location>
</feature>
<dbReference type="PANTHER" id="PTHR31404:SF0">
    <property type="entry name" value="MITOCHONDRIAL GENOME MAINTENANCE PROTEIN MGM101"/>
    <property type="match status" value="1"/>
</dbReference>
<keyword evidence="6" id="KW-0238">DNA-binding</keyword>
<organism evidence="11 12">
    <name type="scientific">Sarocladium strictum</name>
    <name type="common">Black bundle disease fungus</name>
    <name type="synonym">Acremonium strictum</name>
    <dbReference type="NCBI Taxonomy" id="5046"/>
    <lineage>
        <taxon>Eukaryota</taxon>
        <taxon>Fungi</taxon>
        <taxon>Dikarya</taxon>
        <taxon>Ascomycota</taxon>
        <taxon>Pezizomycotina</taxon>
        <taxon>Sordariomycetes</taxon>
        <taxon>Hypocreomycetidae</taxon>
        <taxon>Hypocreales</taxon>
        <taxon>Sarocladiaceae</taxon>
        <taxon>Sarocladium</taxon>
    </lineage>
</organism>
<comment type="similarity">
    <text evidence="2">Belongs to the MGM101 family.</text>
</comment>
<dbReference type="GO" id="GO:0000262">
    <property type="term" value="C:mitochondrial chromosome"/>
    <property type="evidence" value="ECO:0007669"/>
    <property type="project" value="InterPro"/>
</dbReference>
<keyword evidence="5" id="KW-0809">Transit peptide</keyword>
<feature type="compositionally biased region" description="Pro residues" evidence="10">
    <location>
        <begin position="113"/>
        <end position="122"/>
    </location>
</feature>
<evidence type="ECO:0000256" key="2">
    <source>
        <dbReference type="ARBA" id="ARBA00007053"/>
    </source>
</evidence>
<feature type="compositionally biased region" description="Low complexity" evidence="10">
    <location>
        <begin position="94"/>
        <end position="105"/>
    </location>
</feature>
<feature type="compositionally biased region" description="Polar residues" evidence="10">
    <location>
        <begin position="54"/>
        <end position="77"/>
    </location>
</feature>
<evidence type="ECO:0000256" key="6">
    <source>
        <dbReference type="ARBA" id="ARBA00023125"/>
    </source>
</evidence>
<evidence type="ECO:0000313" key="11">
    <source>
        <dbReference type="EMBL" id="KAK0388115.1"/>
    </source>
</evidence>